<reference evidence="2 3" key="1">
    <citation type="submission" date="2021-06" db="EMBL/GenBank/DDBJ databases">
        <title>Caerostris darwini draft genome.</title>
        <authorList>
            <person name="Kono N."/>
            <person name="Arakawa K."/>
        </authorList>
    </citation>
    <scope>NUCLEOTIDE SEQUENCE [LARGE SCALE GENOMIC DNA]</scope>
</reference>
<evidence type="ECO:0008006" key="4">
    <source>
        <dbReference type="Google" id="ProtNLM"/>
    </source>
</evidence>
<dbReference type="Proteomes" id="UP001054837">
    <property type="component" value="Unassembled WGS sequence"/>
</dbReference>
<sequence>MPGKNAGDVDDKPSRQKTIHQKNADPLSPQKARANCSSLSRNAQKFDADHCSSHHVHPGSRHPKSNDRAHATLIPPTKTNEDSALPSVFVIWQGDPPPTSHALARAQCMAGPANGTLKWGMPGKNGGDVDDKVCFGSGNEECQPL</sequence>
<organism evidence="2 3">
    <name type="scientific">Caerostris darwini</name>
    <dbReference type="NCBI Taxonomy" id="1538125"/>
    <lineage>
        <taxon>Eukaryota</taxon>
        <taxon>Metazoa</taxon>
        <taxon>Ecdysozoa</taxon>
        <taxon>Arthropoda</taxon>
        <taxon>Chelicerata</taxon>
        <taxon>Arachnida</taxon>
        <taxon>Araneae</taxon>
        <taxon>Araneomorphae</taxon>
        <taxon>Entelegynae</taxon>
        <taxon>Araneoidea</taxon>
        <taxon>Araneidae</taxon>
        <taxon>Caerostris</taxon>
    </lineage>
</organism>
<gene>
    <name evidence="2" type="ORF">CDAR_174411</name>
</gene>
<name>A0AAV4PFI6_9ARAC</name>
<dbReference type="AlphaFoldDB" id="A0AAV4PFI6"/>
<proteinExistence type="predicted"/>
<evidence type="ECO:0000256" key="1">
    <source>
        <dbReference type="SAM" id="MobiDB-lite"/>
    </source>
</evidence>
<accession>A0AAV4PFI6</accession>
<comment type="caution">
    <text evidence="2">The sequence shown here is derived from an EMBL/GenBank/DDBJ whole genome shotgun (WGS) entry which is preliminary data.</text>
</comment>
<protein>
    <recommendedName>
        <fullName evidence="4">Prolactin receptor</fullName>
    </recommendedName>
</protein>
<dbReference type="EMBL" id="BPLQ01002737">
    <property type="protein sequence ID" value="GIX95404.1"/>
    <property type="molecule type" value="Genomic_DNA"/>
</dbReference>
<keyword evidence="3" id="KW-1185">Reference proteome</keyword>
<evidence type="ECO:0000313" key="2">
    <source>
        <dbReference type="EMBL" id="GIX95404.1"/>
    </source>
</evidence>
<feature type="region of interest" description="Disordered" evidence="1">
    <location>
        <begin position="1"/>
        <end position="81"/>
    </location>
</feature>
<feature type="compositionally biased region" description="Basic residues" evidence="1">
    <location>
        <begin position="53"/>
        <end position="63"/>
    </location>
</feature>
<evidence type="ECO:0000313" key="3">
    <source>
        <dbReference type="Proteomes" id="UP001054837"/>
    </source>
</evidence>